<feature type="compositionally biased region" description="Low complexity" evidence="1">
    <location>
        <begin position="1"/>
        <end position="12"/>
    </location>
</feature>
<dbReference type="EMBL" id="HBIV01030043">
    <property type="protein sequence ID" value="CAE0669801.1"/>
    <property type="molecule type" value="Transcribed_RNA"/>
</dbReference>
<organism evidence="3">
    <name type="scientific">Lotharella globosa</name>
    <dbReference type="NCBI Taxonomy" id="91324"/>
    <lineage>
        <taxon>Eukaryota</taxon>
        <taxon>Sar</taxon>
        <taxon>Rhizaria</taxon>
        <taxon>Cercozoa</taxon>
        <taxon>Chlorarachniophyceae</taxon>
        <taxon>Lotharella</taxon>
    </lineage>
</organism>
<accession>A0A7S3Z2I2</accession>
<protein>
    <submittedName>
        <fullName evidence="3">Uncharacterized protein</fullName>
    </submittedName>
</protein>
<proteinExistence type="predicted"/>
<name>A0A7S3Z2I2_9EUKA</name>
<feature type="region of interest" description="Disordered" evidence="1">
    <location>
        <begin position="83"/>
        <end position="102"/>
    </location>
</feature>
<dbReference type="AlphaFoldDB" id="A0A7S3Z2I2"/>
<feature type="transmembrane region" description="Helical" evidence="2">
    <location>
        <begin position="37"/>
        <end position="59"/>
    </location>
</feature>
<sequence>MMKMRMNMKRFNPPAHHQELRPSGGGKGGGEENHHMMTILVVSASIFTVVVIGAVVTALCFRSRSPLWYNPVPAVGVNVVELEGNNENPPPSHSADGDKAIRAGDATSSIHKINDSMMEARSHHELQTAL</sequence>
<feature type="region of interest" description="Disordered" evidence="1">
    <location>
        <begin position="1"/>
        <end position="32"/>
    </location>
</feature>
<keyword evidence="2" id="KW-0812">Transmembrane</keyword>
<keyword evidence="2" id="KW-0472">Membrane</keyword>
<evidence type="ECO:0000256" key="2">
    <source>
        <dbReference type="SAM" id="Phobius"/>
    </source>
</evidence>
<reference evidence="3" key="1">
    <citation type="submission" date="2021-01" db="EMBL/GenBank/DDBJ databases">
        <authorList>
            <person name="Corre E."/>
            <person name="Pelletier E."/>
            <person name="Niang G."/>
            <person name="Scheremetjew M."/>
            <person name="Finn R."/>
            <person name="Kale V."/>
            <person name="Holt S."/>
            <person name="Cochrane G."/>
            <person name="Meng A."/>
            <person name="Brown T."/>
            <person name="Cohen L."/>
        </authorList>
    </citation>
    <scope>NUCLEOTIDE SEQUENCE</scope>
    <source>
        <strain evidence="3">CCCM811</strain>
    </source>
</reference>
<evidence type="ECO:0000313" key="3">
    <source>
        <dbReference type="EMBL" id="CAE0669801.1"/>
    </source>
</evidence>
<keyword evidence="2" id="KW-1133">Transmembrane helix</keyword>
<gene>
    <name evidence="3" type="ORF">LGLO00237_LOCUS21433</name>
</gene>
<evidence type="ECO:0000256" key="1">
    <source>
        <dbReference type="SAM" id="MobiDB-lite"/>
    </source>
</evidence>